<evidence type="ECO:0000256" key="5">
    <source>
        <dbReference type="PROSITE-ProRule" id="PRU00309"/>
    </source>
</evidence>
<keyword evidence="4 5" id="KW-0238">DNA-binding</keyword>
<evidence type="ECO:0000313" key="8">
    <source>
        <dbReference type="RefSeq" id="XP_022831329.1"/>
    </source>
</evidence>
<keyword evidence="7" id="KW-1185">Reference proteome</keyword>
<gene>
    <name evidence="8 9" type="primary">LOC111359864</name>
</gene>
<dbReference type="GeneID" id="111359864"/>
<dbReference type="SMART" id="SM00692">
    <property type="entry name" value="DM3"/>
    <property type="match status" value="1"/>
</dbReference>
<dbReference type="SMART" id="SM00980">
    <property type="entry name" value="THAP"/>
    <property type="match status" value="1"/>
</dbReference>
<organism evidence="7 8">
    <name type="scientific">Spodoptera litura</name>
    <name type="common">Asian cotton leafworm</name>
    <dbReference type="NCBI Taxonomy" id="69820"/>
    <lineage>
        <taxon>Eukaryota</taxon>
        <taxon>Metazoa</taxon>
        <taxon>Ecdysozoa</taxon>
        <taxon>Arthropoda</taxon>
        <taxon>Hexapoda</taxon>
        <taxon>Insecta</taxon>
        <taxon>Pterygota</taxon>
        <taxon>Neoptera</taxon>
        <taxon>Endopterygota</taxon>
        <taxon>Lepidoptera</taxon>
        <taxon>Glossata</taxon>
        <taxon>Ditrysia</taxon>
        <taxon>Noctuoidea</taxon>
        <taxon>Noctuidae</taxon>
        <taxon>Amphipyrinae</taxon>
        <taxon>Spodoptera</taxon>
    </lineage>
</organism>
<dbReference type="Pfam" id="PF05485">
    <property type="entry name" value="THAP"/>
    <property type="match status" value="1"/>
</dbReference>
<evidence type="ECO:0000256" key="1">
    <source>
        <dbReference type="ARBA" id="ARBA00022723"/>
    </source>
</evidence>
<evidence type="ECO:0000313" key="9">
    <source>
        <dbReference type="RefSeq" id="XP_022831334.1"/>
    </source>
</evidence>
<keyword evidence="3" id="KW-0862">Zinc</keyword>
<protein>
    <submittedName>
        <fullName evidence="8 9">Uncharacterized protein LOC111359864</fullName>
    </submittedName>
</protein>
<dbReference type="InterPro" id="IPR006612">
    <property type="entry name" value="THAP_Znf"/>
</dbReference>
<dbReference type="AlphaFoldDB" id="A0A9J7IZP0"/>
<dbReference type="PROSITE" id="PS50950">
    <property type="entry name" value="ZF_THAP"/>
    <property type="match status" value="1"/>
</dbReference>
<dbReference type="RefSeq" id="XP_022831334.1">
    <property type="nucleotide sequence ID" value="XM_022975566.1"/>
</dbReference>
<dbReference type="SUPFAM" id="SSF57716">
    <property type="entry name" value="Glucocorticoid receptor-like (DNA-binding domain)"/>
    <property type="match status" value="1"/>
</dbReference>
<evidence type="ECO:0000313" key="7">
    <source>
        <dbReference type="Proteomes" id="UP000301870"/>
    </source>
</evidence>
<keyword evidence="1" id="KW-0479">Metal-binding</keyword>
<dbReference type="Gene3D" id="6.20.210.20">
    <property type="entry name" value="THAP domain"/>
    <property type="match status" value="1"/>
</dbReference>
<evidence type="ECO:0000256" key="2">
    <source>
        <dbReference type="ARBA" id="ARBA00022771"/>
    </source>
</evidence>
<proteinExistence type="predicted"/>
<evidence type="ECO:0000259" key="6">
    <source>
        <dbReference type="PROSITE" id="PS50950"/>
    </source>
</evidence>
<dbReference type="GO" id="GO:0008270">
    <property type="term" value="F:zinc ion binding"/>
    <property type="evidence" value="ECO:0007669"/>
    <property type="project" value="UniProtKB-KW"/>
</dbReference>
<dbReference type="Proteomes" id="UP000301870">
    <property type="component" value="Chromosome 3"/>
</dbReference>
<evidence type="ECO:0000256" key="3">
    <source>
        <dbReference type="ARBA" id="ARBA00022833"/>
    </source>
</evidence>
<evidence type="ECO:0000256" key="4">
    <source>
        <dbReference type="ARBA" id="ARBA00023125"/>
    </source>
</evidence>
<dbReference type="KEGG" id="sliu:111359864"/>
<dbReference type="RefSeq" id="XP_022831329.1">
    <property type="nucleotide sequence ID" value="XM_022975561.1"/>
</dbReference>
<keyword evidence="2 5" id="KW-0863">Zinc-finger</keyword>
<dbReference type="GO" id="GO:0003677">
    <property type="term" value="F:DNA binding"/>
    <property type="evidence" value="ECO:0007669"/>
    <property type="project" value="UniProtKB-UniRule"/>
</dbReference>
<accession>A0A9J7IZP0</accession>
<name>A0A9J7IZP0_SPOLT</name>
<dbReference type="OrthoDB" id="7683421at2759"/>
<dbReference type="InterPro" id="IPR038441">
    <property type="entry name" value="THAP_Znf_sf"/>
</dbReference>
<sequence>MGGHRRCEICNINEAWPTGKNLRFTAFPLNLDRCREWLKRVGNDELVHLPVEKLHERRRVCSNHFKREDYNKVGNRLNRNAIPSLNLTAPPLTDEQLAAFPQHVYRRSDSHEHSPVSDQRQDIKEQQDDLPLVVQPVPSTSKNPTHIDFDLTQIGIFIYLLALRRVIARASSLPINCYQNIEVFLFES</sequence>
<reference evidence="8 9" key="1">
    <citation type="submission" date="2025-04" db="UniProtKB">
        <authorList>
            <consortium name="RefSeq"/>
        </authorList>
    </citation>
    <scope>IDENTIFICATION</scope>
    <source>
        <strain evidence="8 9">Ishihara</strain>
        <tissue evidence="8 9">Whole body</tissue>
    </source>
</reference>
<feature type="domain" description="THAP-type" evidence="6">
    <location>
        <begin position="1"/>
        <end position="86"/>
    </location>
</feature>